<dbReference type="AlphaFoldDB" id="A0A6I4I761"/>
<dbReference type="InterPro" id="IPR003439">
    <property type="entry name" value="ABC_transporter-like_ATP-bd"/>
</dbReference>
<dbReference type="RefSeq" id="WP_157526755.1">
    <property type="nucleotide sequence ID" value="NZ_CP066775.1"/>
</dbReference>
<dbReference type="PANTHER" id="PTHR42781">
    <property type="entry name" value="SPERMIDINE/PUTRESCINE IMPORT ATP-BINDING PROTEIN POTA"/>
    <property type="match status" value="1"/>
</dbReference>
<keyword evidence="2" id="KW-0547">Nucleotide-binding</keyword>
<reference evidence="4 5" key="1">
    <citation type="submission" date="2020-12" db="EMBL/GenBank/DDBJ databases">
        <title>HMF7856_wgs.fasta genome submission.</title>
        <authorList>
            <person name="Kang H."/>
            <person name="Kim H."/>
            <person name="Joh K."/>
        </authorList>
    </citation>
    <scope>NUCLEOTIDE SEQUENCE [LARGE SCALE GENOMIC DNA]</scope>
    <source>
        <strain evidence="4 5">HMF7856</strain>
    </source>
</reference>
<organism evidence="4 5">
    <name type="scientific">Mucilaginibacter ginkgonis</name>
    <dbReference type="NCBI Taxonomy" id="2682091"/>
    <lineage>
        <taxon>Bacteria</taxon>
        <taxon>Pseudomonadati</taxon>
        <taxon>Bacteroidota</taxon>
        <taxon>Sphingobacteriia</taxon>
        <taxon>Sphingobacteriales</taxon>
        <taxon>Sphingobacteriaceae</taxon>
        <taxon>Mucilaginibacter</taxon>
    </lineage>
</organism>
<evidence type="ECO:0000256" key="1">
    <source>
        <dbReference type="ARBA" id="ARBA00022448"/>
    </source>
</evidence>
<name>A0A6I4I761_9SPHI</name>
<dbReference type="SUPFAM" id="SSF52540">
    <property type="entry name" value="P-loop containing nucleoside triphosphate hydrolases"/>
    <property type="match status" value="1"/>
</dbReference>
<evidence type="ECO:0000256" key="2">
    <source>
        <dbReference type="ARBA" id="ARBA00022741"/>
    </source>
</evidence>
<gene>
    <name evidence="4" type="ORF">GO620_004570</name>
</gene>
<dbReference type="GO" id="GO:0016887">
    <property type="term" value="F:ATP hydrolysis activity"/>
    <property type="evidence" value="ECO:0007669"/>
    <property type="project" value="InterPro"/>
</dbReference>
<dbReference type="InterPro" id="IPR017871">
    <property type="entry name" value="ABC_transporter-like_CS"/>
</dbReference>
<proteinExistence type="predicted"/>
<evidence type="ECO:0000256" key="3">
    <source>
        <dbReference type="ARBA" id="ARBA00022840"/>
    </source>
</evidence>
<dbReference type="PROSITE" id="PS00211">
    <property type="entry name" value="ABC_TRANSPORTER_1"/>
    <property type="match status" value="1"/>
</dbReference>
<dbReference type="InterPro" id="IPR050093">
    <property type="entry name" value="ABC_SmlMolc_Importer"/>
</dbReference>
<sequence>MISVDINTNLKFADATELSVQYQFQSGEISGIYGPSGAGKTTLLNIIAGLVKPEKGVIEVDGVVWLDTDKKINIPVQRRNIGFVFQDYALFPNMTVLQNLRYAAGKAADNSHIEHLLTITGLDRFKNEKPDNLSGGQKQRVALARALAGKPKLLLLDEPLSATDHLTRIELQQQILQLQQEYRFTAIMVSHDKKELSALTTNVLKIDNGKIVNIGTPSQIFGADRTYITLTAKVIGVENNVAQIEIGDQVVKIYNRSGLVVGDLINIGLDTIDALITRK</sequence>
<keyword evidence="3 4" id="KW-0067">ATP-binding</keyword>
<dbReference type="PANTHER" id="PTHR42781:SF4">
    <property type="entry name" value="SPERMIDINE_PUTRESCINE IMPORT ATP-BINDING PROTEIN POTA"/>
    <property type="match status" value="1"/>
</dbReference>
<dbReference type="Gene3D" id="3.40.50.300">
    <property type="entry name" value="P-loop containing nucleotide triphosphate hydrolases"/>
    <property type="match status" value="1"/>
</dbReference>
<accession>A0A6I4I761</accession>
<protein>
    <submittedName>
        <fullName evidence="4">ATP-binding cassette domain-containing protein</fullName>
    </submittedName>
</protein>
<keyword evidence="5" id="KW-1185">Reference proteome</keyword>
<evidence type="ECO:0000313" key="5">
    <source>
        <dbReference type="Proteomes" id="UP000429232"/>
    </source>
</evidence>
<dbReference type="InterPro" id="IPR027417">
    <property type="entry name" value="P-loop_NTPase"/>
</dbReference>
<evidence type="ECO:0000313" key="4">
    <source>
        <dbReference type="EMBL" id="QQL50738.1"/>
    </source>
</evidence>
<dbReference type="InterPro" id="IPR003593">
    <property type="entry name" value="AAA+_ATPase"/>
</dbReference>
<dbReference type="PROSITE" id="PS50893">
    <property type="entry name" value="ABC_TRANSPORTER_2"/>
    <property type="match status" value="1"/>
</dbReference>
<keyword evidence="1" id="KW-0813">Transport</keyword>
<dbReference type="GO" id="GO:0005524">
    <property type="term" value="F:ATP binding"/>
    <property type="evidence" value="ECO:0007669"/>
    <property type="project" value="UniProtKB-KW"/>
</dbReference>
<dbReference type="KEGG" id="mgik:GO620_004570"/>
<dbReference type="EMBL" id="CP066775">
    <property type="protein sequence ID" value="QQL50738.1"/>
    <property type="molecule type" value="Genomic_DNA"/>
</dbReference>
<dbReference type="Pfam" id="PF00005">
    <property type="entry name" value="ABC_tran"/>
    <property type="match status" value="1"/>
</dbReference>
<dbReference type="SMART" id="SM00382">
    <property type="entry name" value="AAA"/>
    <property type="match status" value="1"/>
</dbReference>
<dbReference type="Proteomes" id="UP000429232">
    <property type="component" value="Chromosome"/>
</dbReference>